<dbReference type="KEGG" id="das:Daes_1329"/>
<dbReference type="STRING" id="643562.Daes_1329"/>
<dbReference type="AlphaFoldDB" id="E6VV99"/>
<organism evidence="1 2">
    <name type="scientific">Pseudodesulfovibrio aespoeensis (strain ATCC 700646 / DSM 10631 / Aspo-2)</name>
    <name type="common">Desulfovibrio aespoeensis</name>
    <dbReference type="NCBI Taxonomy" id="643562"/>
    <lineage>
        <taxon>Bacteria</taxon>
        <taxon>Pseudomonadati</taxon>
        <taxon>Thermodesulfobacteriota</taxon>
        <taxon>Desulfovibrionia</taxon>
        <taxon>Desulfovibrionales</taxon>
        <taxon>Desulfovibrionaceae</taxon>
    </lineage>
</organism>
<dbReference type="OrthoDB" id="5396767at2"/>
<dbReference type="HOGENOM" id="CLU_1406760_0_0_7"/>
<reference evidence="2" key="1">
    <citation type="submission" date="2010-12" db="EMBL/GenBank/DDBJ databases">
        <title>Complete sequence of Desulfovibrio aespoeensis Aspo-2.</title>
        <authorList>
            <consortium name="US DOE Joint Genome Institute"/>
            <person name="Lucas S."/>
            <person name="Copeland A."/>
            <person name="Lapidus A."/>
            <person name="Cheng J.-F."/>
            <person name="Goodwin L."/>
            <person name="Pitluck S."/>
            <person name="Chertkov O."/>
            <person name="Misra M."/>
            <person name="Detter J.C."/>
            <person name="Han C."/>
            <person name="Tapia R."/>
            <person name="Land M."/>
            <person name="Hauser L."/>
            <person name="Kyrpides N."/>
            <person name="Ivanova N."/>
            <person name="Ovchinnikova G."/>
            <person name="Pedersen K."/>
            <person name="Jagevall S."/>
            <person name="Hazen T."/>
            <person name="Woyke T."/>
        </authorList>
    </citation>
    <scope>NUCLEOTIDE SEQUENCE [LARGE SCALE GENOMIC DNA]</scope>
    <source>
        <strain evidence="2">ATCC 700646 / DSM 10631 / Aspo-2</strain>
    </source>
</reference>
<name>E6VV99_PSEA9</name>
<protein>
    <submittedName>
        <fullName evidence="1">Uncharacterized protein</fullName>
    </submittedName>
</protein>
<sequence>MTTSVERLRVRIRPQGRLAWNFLLQKGFYLTGRAGMSVREFLAGVVGYDDATIEGEVRTIFLNSRPVDDIDGPHVRDGDRLALGSAMPGLIGICMGRDNPYKGFRSDISAKSDAPEADPREATRVFVKIFSTLAVDTGEAVLARGIRLDAAELAEFLDRQQAHLLPVDGASAGEQLASLRQRTGEIVVSVEFVG</sequence>
<dbReference type="EMBL" id="CP002431">
    <property type="protein sequence ID" value="ADU62343.1"/>
    <property type="molecule type" value="Genomic_DNA"/>
</dbReference>
<keyword evidence="2" id="KW-1185">Reference proteome</keyword>
<dbReference type="RefSeq" id="WP_013514273.1">
    <property type="nucleotide sequence ID" value="NC_014844.1"/>
</dbReference>
<evidence type="ECO:0000313" key="1">
    <source>
        <dbReference type="EMBL" id="ADU62343.1"/>
    </source>
</evidence>
<reference evidence="1 2" key="2">
    <citation type="journal article" date="2014" name="Genome Announc.">
        <title>Complete Genome Sequence of the Subsurface, Mesophilic Sulfate-Reducing Bacterium Desulfovibrio aespoeensis Aspo-2.</title>
        <authorList>
            <person name="Pedersen K."/>
            <person name="Bengtsson A."/>
            <person name="Edlund J."/>
            <person name="Rabe L."/>
            <person name="Hazen T."/>
            <person name="Chakraborty R."/>
            <person name="Goodwin L."/>
            <person name="Shapiro N."/>
        </authorList>
    </citation>
    <scope>NUCLEOTIDE SEQUENCE [LARGE SCALE GENOMIC DNA]</scope>
    <source>
        <strain evidence="2">ATCC 700646 / DSM 10631 / Aspo-2</strain>
    </source>
</reference>
<gene>
    <name evidence="1" type="ordered locus">Daes_1329</name>
</gene>
<accession>E6VV99</accession>
<dbReference type="Proteomes" id="UP000002191">
    <property type="component" value="Chromosome"/>
</dbReference>
<evidence type="ECO:0000313" key="2">
    <source>
        <dbReference type="Proteomes" id="UP000002191"/>
    </source>
</evidence>
<dbReference type="eggNOG" id="ENOG5032WXJ">
    <property type="taxonomic scope" value="Bacteria"/>
</dbReference>
<proteinExistence type="predicted"/>